<protein>
    <submittedName>
        <fullName evidence="1">Uncharacterized protein</fullName>
    </submittedName>
</protein>
<name>A0A9D1P8Y1_9FIRM</name>
<accession>A0A9D1P8Y1</accession>
<sequence length="338" mass="35853">MSFYSYKNANAQCSPGCICTSALDGLNQRICIQVKNVYDSCMQQEQLDDVVITVSDIVPVLPDKSCHETNTRPCSCSCAGNACSCSCNACGAPLSYSEAVENAENANCPLPQPCGQWTFESCRSSTTEGTISNLTIDRLCDRPQFARVKGTVSIPIDVLFTDQRCQEWIGRGTVSVVKDVLLAIPDESIVPFTLESLVSAICVSGTYIGNCQFEITICVTIVLKILAEVELMVPSYGYCEIPPCEEFAENVCDEFFSLPLFPQQSASFQQICNCSNGTAAGTTATSTATTASANCGCVNNLGCQQVCSTCCNCGTTCAGCSSSLCPRCGGTMTSSTSA</sequence>
<evidence type="ECO:0000313" key="2">
    <source>
        <dbReference type="Proteomes" id="UP000886884"/>
    </source>
</evidence>
<proteinExistence type="predicted"/>
<gene>
    <name evidence="1" type="ORF">IAA64_12190</name>
</gene>
<comment type="caution">
    <text evidence="1">The sequence shown here is derived from an EMBL/GenBank/DDBJ whole genome shotgun (WGS) entry which is preliminary data.</text>
</comment>
<reference evidence="1" key="2">
    <citation type="journal article" date="2021" name="PeerJ">
        <title>Extensive microbial diversity within the chicken gut microbiome revealed by metagenomics and culture.</title>
        <authorList>
            <person name="Gilroy R."/>
            <person name="Ravi A."/>
            <person name="Getino M."/>
            <person name="Pursley I."/>
            <person name="Horton D.L."/>
            <person name="Alikhan N.F."/>
            <person name="Baker D."/>
            <person name="Gharbi K."/>
            <person name="Hall N."/>
            <person name="Watson M."/>
            <person name="Adriaenssens E.M."/>
            <person name="Foster-Nyarko E."/>
            <person name="Jarju S."/>
            <person name="Secka A."/>
            <person name="Antonio M."/>
            <person name="Oren A."/>
            <person name="Chaudhuri R.R."/>
            <person name="La Ragione R."/>
            <person name="Hildebrand F."/>
            <person name="Pallen M.J."/>
        </authorList>
    </citation>
    <scope>NUCLEOTIDE SEQUENCE</scope>
    <source>
        <strain evidence="1">CHK183-6373</strain>
    </source>
</reference>
<reference evidence="1" key="1">
    <citation type="submission" date="2020-10" db="EMBL/GenBank/DDBJ databases">
        <authorList>
            <person name="Gilroy R."/>
        </authorList>
    </citation>
    <scope>NUCLEOTIDE SEQUENCE</scope>
    <source>
        <strain evidence="1">CHK183-6373</strain>
    </source>
</reference>
<dbReference type="EMBL" id="DVOT01000221">
    <property type="protein sequence ID" value="HIV28728.1"/>
    <property type="molecule type" value="Genomic_DNA"/>
</dbReference>
<organism evidence="1 2">
    <name type="scientific">Candidatus Ornithocaccomicrobium faecavium</name>
    <dbReference type="NCBI Taxonomy" id="2840890"/>
    <lineage>
        <taxon>Bacteria</taxon>
        <taxon>Bacillati</taxon>
        <taxon>Bacillota</taxon>
        <taxon>Clostridia</taxon>
        <taxon>Candidatus Ornithocaccomicrobium</taxon>
    </lineage>
</organism>
<dbReference type="AlphaFoldDB" id="A0A9D1P8Y1"/>
<dbReference type="Proteomes" id="UP000886884">
    <property type="component" value="Unassembled WGS sequence"/>
</dbReference>
<evidence type="ECO:0000313" key="1">
    <source>
        <dbReference type="EMBL" id="HIV28728.1"/>
    </source>
</evidence>